<keyword evidence="1" id="KW-1133">Transmembrane helix</keyword>
<sequence length="100" mass="10772">MTVRQILAAVVAVVLLTFGLFALRWPVYLPDFDPWGVQIKCGSGFSSDLVQATFAGKAVQCQHALAMRRGWAIPVAALGWLIVIVLVVPLLRPQEAVAAS</sequence>
<evidence type="ECO:0000256" key="1">
    <source>
        <dbReference type="SAM" id="Phobius"/>
    </source>
</evidence>
<keyword evidence="1" id="KW-0812">Transmembrane</keyword>
<feature type="transmembrane region" description="Helical" evidence="1">
    <location>
        <begin position="71"/>
        <end position="91"/>
    </location>
</feature>
<evidence type="ECO:0000313" key="3">
    <source>
        <dbReference type="Proteomes" id="UP000022835"/>
    </source>
</evidence>
<evidence type="ECO:0008006" key="4">
    <source>
        <dbReference type="Google" id="ProtNLM"/>
    </source>
</evidence>
<gene>
    <name evidence="2" type="ORF">Y900_021595</name>
</gene>
<dbReference type="OrthoDB" id="4762524at2"/>
<dbReference type="Proteomes" id="UP000022835">
    <property type="component" value="Unassembled WGS sequence"/>
</dbReference>
<protein>
    <recommendedName>
        <fullName evidence="4">Transmembrane protein</fullName>
    </recommendedName>
</protein>
<keyword evidence="1" id="KW-0472">Membrane</keyword>
<organism evidence="2 3">
    <name type="scientific">Mycolicibacterium aromaticivorans JS19b1 = JCM 16368</name>
    <dbReference type="NCBI Taxonomy" id="1440774"/>
    <lineage>
        <taxon>Bacteria</taxon>
        <taxon>Bacillati</taxon>
        <taxon>Actinomycetota</taxon>
        <taxon>Actinomycetes</taxon>
        <taxon>Mycobacteriales</taxon>
        <taxon>Mycobacteriaceae</taxon>
        <taxon>Mycolicibacterium</taxon>
    </lineage>
</organism>
<dbReference type="EMBL" id="JALN02000001">
    <property type="protein sequence ID" value="KDF01454.1"/>
    <property type="molecule type" value="Genomic_DNA"/>
</dbReference>
<comment type="caution">
    <text evidence="2">The sequence shown here is derived from an EMBL/GenBank/DDBJ whole genome shotgun (WGS) entry which is preliminary data.</text>
</comment>
<dbReference type="STRING" id="1440774.Y900_021595"/>
<dbReference type="AlphaFoldDB" id="A0A064CRW3"/>
<dbReference type="RefSeq" id="WP_036344296.1">
    <property type="nucleotide sequence ID" value="NZ_JALN02000001.1"/>
</dbReference>
<accession>A0A064CRW3</accession>
<name>A0A064CRW3_9MYCO</name>
<dbReference type="eggNOG" id="ENOG5031S3Y">
    <property type="taxonomic scope" value="Bacteria"/>
</dbReference>
<keyword evidence="3" id="KW-1185">Reference proteome</keyword>
<proteinExistence type="predicted"/>
<evidence type="ECO:0000313" key="2">
    <source>
        <dbReference type="EMBL" id="KDF01454.1"/>
    </source>
</evidence>
<reference evidence="2" key="1">
    <citation type="submission" date="2014-05" db="EMBL/GenBank/DDBJ databases">
        <title>Genome sequence of Mycobacterium aromaticivorans strain JS19b1T (= DSM 45407T).</title>
        <authorList>
            <person name="Kwak Y."/>
            <person name="Park G.-S."/>
            <person name="Li Q.X."/>
            <person name="Lee S.-E."/>
            <person name="Shin J.-H."/>
        </authorList>
    </citation>
    <scope>NUCLEOTIDE SEQUENCE [LARGE SCALE GENOMIC DNA]</scope>
    <source>
        <strain evidence="2">JS19b1</strain>
    </source>
</reference>